<proteinExistence type="predicted"/>
<dbReference type="RefSeq" id="WP_044412326.1">
    <property type="nucleotide sequence ID" value="NZ_JXXE01000296.1"/>
</dbReference>
<evidence type="ECO:0000313" key="1">
    <source>
        <dbReference type="EMBL" id="KIZ41504.1"/>
    </source>
</evidence>
<evidence type="ECO:0008006" key="3">
    <source>
        <dbReference type="Google" id="ProtNLM"/>
    </source>
</evidence>
<dbReference type="InterPro" id="IPR010985">
    <property type="entry name" value="Ribbon_hlx_hlx"/>
</dbReference>
<evidence type="ECO:0000313" key="2">
    <source>
        <dbReference type="Proteomes" id="UP000032515"/>
    </source>
</evidence>
<comment type="caution">
    <text evidence="1">The sequence shown here is derived from an EMBL/GenBank/DDBJ whole genome shotgun (WGS) entry which is preliminary data.</text>
</comment>
<protein>
    <recommendedName>
        <fullName evidence="3">Plasmid stability protein</fullName>
    </recommendedName>
</protein>
<accession>A0A0D7EKY7</accession>
<dbReference type="AlphaFoldDB" id="A0A0D7EKY7"/>
<reference evidence="1 2" key="1">
    <citation type="submission" date="2014-11" db="EMBL/GenBank/DDBJ databases">
        <title>Genomics and ecophysiology of heterotrophic nitrogen fixing bacteria isolated from estuarine surface water.</title>
        <authorList>
            <person name="Bentzon-Tilia M."/>
            <person name="Severin I."/>
            <person name="Hansen L.H."/>
            <person name="Riemann L."/>
        </authorList>
    </citation>
    <scope>NUCLEOTIDE SEQUENCE [LARGE SCALE GENOMIC DNA]</scope>
    <source>
        <strain evidence="1 2">BAL398</strain>
    </source>
</reference>
<dbReference type="Proteomes" id="UP000032515">
    <property type="component" value="Unassembled WGS sequence"/>
</dbReference>
<organism evidence="1 2">
    <name type="scientific">Rhodopseudomonas palustris</name>
    <dbReference type="NCBI Taxonomy" id="1076"/>
    <lineage>
        <taxon>Bacteria</taxon>
        <taxon>Pseudomonadati</taxon>
        <taxon>Pseudomonadota</taxon>
        <taxon>Alphaproteobacteria</taxon>
        <taxon>Hyphomicrobiales</taxon>
        <taxon>Nitrobacteraceae</taxon>
        <taxon>Rhodopseudomonas</taxon>
    </lineage>
</organism>
<dbReference type="PATRIC" id="fig|1076.23.peg.3155"/>
<name>A0A0D7EKY7_RHOPL</name>
<dbReference type="EMBL" id="JXXE01000296">
    <property type="protein sequence ID" value="KIZ41504.1"/>
    <property type="molecule type" value="Genomic_DNA"/>
</dbReference>
<gene>
    <name evidence="1" type="ORF">OO17_14845</name>
</gene>
<sequence length="81" mass="9047">MPDLLIRNLSTQLKERIERQARASDTSLSEAAKALIEKGLGPSEPPRQLGTELFNLIPPEYRSDDLVFEIPDLPSDPPDFS</sequence>
<dbReference type="OrthoDB" id="8083485at2"/>
<dbReference type="SUPFAM" id="SSF47598">
    <property type="entry name" value="Ribbon-helix-helix"/>
    <property type="match status" value="1"/>
</dbReference>
<dbReference type="GO" id="GO:0006355">
    <property type="term" value="P:regulation of DNA-templated transcription"/>
    <property type="evidence" value="ECO:0007669"/>
    <property type="project" value="InterPro"/>
</dbReference>